<feature type="active site" evidence="7">
    <location>
        <position position="147"/>
    </location>
</feature>
<dbReference type="EC" id="5.4.99.-" evidence="9"/>
<evidence type="ECO:0000256" key="5">
    <source>
        <dbReference type="ARBA" id="ARBA00022884"/>
    </source>
</evidence>
<dbReference type="CDD" id="cd00165">
    <property type="entry name" value="S4"/>
    <property type="match status" value="1"/>
</dbReference>
<dbReference type="AlphaFoldDB" id="A0A2V1H0V2"/>
<dbReference type="InterPro" id="IPR002942">
    <property type="entry name" value="S4_RNA-bd"/>
</dbReference>
<dbReference type="InterPro" id="IPR050188">
    <property type="entry name" value="RluA_PseudoU_synthase"/>
</dbReference>
<evidence type="ECO:0000313" key="11">
    <source>
        <dbReference type="EMBL" id="PVZ68929.1"/>
    </source>
</evidence>
<evidence type="ECO:0000256" key="6">
    <source>
        <dbReference type="ARBA" id="ARBA00023235"/>
    </source>
</evidence>
<dbReference type="CDD" id="cd02869">
    <property type="entry name" value="PseudoU_synth_RluA_like"/>
    <property type="match status" value="1"/>
</dbReference>
<dbReference type="InterPro" id="IPR006225">
    <property type="entry name" value="PsdUridine_synth_RluC/D"/>
</dbReference>
<evidence type="ECO:0000256" key="1">
    <source>
        <dbReference type="ARBA" id="ARBA00000381"/>
    </source>
</evidence>
<dbReference type="NCBIfam" id="NF008249">
    <property type="entry name" value="PRK11025.1"/>
    <property type="match status" value="1"/>
</dbReference>
<dbReference type="Gene3D" id="3.10.290.10">
    <property type="entry name" value="RNA-binding S4 domain"/>
    <property type="match status" value="1"/>
</dbReference>
<keyword evidence="12" id="KW-1185">Reference proteome</keyword>
<reference evidence="11 12" key="1">
    <citation type="submission" date="2018-04" db="EMBL/GenBank/DDBJ databases">
        <title>Thalassorhabdus spongiae gen. nov., sp. nov., isolated from a marine sponge in South-West Iceland.</title>
        <authorList>
            <person name="Knobloch S."/>
            <person name="Daussin A."/>
            <person name="Johannsson R."/>
            <person name="Marteinsson V.T."/>
        </authorList>
    </citation>
    <scope>NUCLEOTIDE SEQUENCE [LARGE SCALE GENOMIC DNA]</scope>
    <source>
        <strain evidence="11 12">Hp12</strain>
    </source>
</reference>
<accession>A0A2V1H0V2</accession>
<dbReference type="Proteomes" id="UP000244906">
    <property type="component" value="Unassembled WGS sequence"/>
</dbReference>
<dbReference type="GO" id="GO:0000455">
    <property type="term" value="P:enzyme-directed rRNA pseudouridine synthesis"/>
    <property type="evidence" value="ECO:0007669"/>
    <property type="project" value="UniProtKB-ARBA"/>
</dbReference>
<comment type="caution">
    <text evidence="11">The sequence shown here is derived from an EMBL/GenBank/DDBJ whole genome shotgun (WGS) entry which is preliminary data.</text>
</comment>
<evidence type="ECO:0000256" key="8">
    <source>
        <dbReference type="PROSITE-ProRule" id="PRU00182"/>
    </source>
</evidence>
<dbReference type="Gene3D" id="3.30.2350.10">
    <property type="entry name" value="Pseudouridine synthase"/>
    <property type="match status" value="1"/>
</dbReference>
<dbReference type="InterPro" id="IPR006224">
    <property type="entry name" value="PsdUridine_synth_RluA-like_CS"/>
</dbReference>
<evidence type="ECO:0000259" key="10">
    <source>
        <dbReference type="SMART" id="SM00363"/>
    </source>
</evidence>
<feature type="domain" description="RNA-binding S4" evidence="10">
    <location>
        <begin position="24"/>
        <end position="92"/>
    </location>
</feature>
<evidence type="ECO:0000256" key="3">
    <source>
        <dbReference type="ARBA" id="ARBA00010876"/>
    </source>
</evidence>
<sequence length="318" mass="36780">MSSELQSVRTQVQKVIIDEEYQGQRIDNYLINFLKGVPKTLVYRILRKGEVRVNKKRVKAPYRIQAGDEIRIPPVRMAAKDDKPSLPLQQIAFLEDKIIYEDDYFLVLNKPSGMASHGGSGIVVGVIEAFRQLRPNAKSLELVHRLDRPTSGCMVIAKRRSALRSLQEQLREKKMNKRYHCLVRSDWPADRKTVKAPLLRFLTRSGERMVKVSDEGKPSETRFRVLKHYPNANLMEAAPLTGRTHQIRVHCQHVGFPIAGDDKYGREQFNQTMEQKGLKRLFLHAAKLEFNHPADERRVSFEADYDPQLLQVLERLEK</sequence>
<dbReference type="PROSITE" id="PS01129">
    <property type="entry name" value="PSI_RLU"/>
    <property type="match status" value="1"/>
</dbReference>
<keyword evidence="4" id="KW-0698">rRNA processing</keyword>
<dbReference type="SMART" id="SM00363">
    <property type="entry name" value="S4"/>
    <property type="match status" value="1"/>
</dbReference>
<dbReference type="InterPro" id="IPR020103">
    <property type="entry name" value="PsdUridine_synth_cat_dom_sf"/>
</dbReference>
<comment type="catalytic activity">
    <reaction evidence="1">
        <text>uridine(955/2504/2580) in 23S rRNA = pseudouridine(955/2504/2580) in 23S rRNA</text>
        <dbReference type="Rhea" id="RHEA:42528"/>
        <dbReference type="Rhea" id="RHEA-COMP:10099"/>
        <dbReference type="Rhea" id="RHEA-COMP:10100"/>
        <dbReference type="ChEBI" id="CHEBI:65314"/>
        <dbReference type="ChEBI" id="CHEBI:65315"/>
        <dbReference type="EC" id="5.4.99.24"/>
    </reaction>
</comment>
<dbReference type="InterPro" id="IPR006145">
    <property type="entry name" value="PsdUridine_synth_RsuA/RluA"/>
</dbReference>
<dbReference type="EMBL" id="QDDL01000004">
    <property type="protein sequence ID" value="PVZ68929.1"/>
    <property type="molecule type" value="Genomic_DNA"/>
</dbReference>
<dbReference type="OrthoDB" id="9807829at2"/>
<dbReference type="NCBIfam" id="TIGR00005">
    <property type="entry name" value="rluA_subfam"/>
    <property type="match status" value="1"/>
</dbReference>
<dbReference type="Pfam" id="PF01479">
    <property type="entry name" value="S4"/>
    <property type="match status" value="1"/>
</dbReference>
<organism evidence="11 12">
    <name type="scientific">Pelagibaculum spongiae</name>
    <dbReference type="NCBI Taxonomy" id="2080658"/>
    <lineage>
        <taxon>Bacteria</taxon>
        <taxon>Pseudomonadati</taxon>
        <taxon>Pseudomonadota</taxon>
        <taxon>Gammaproteobacteria</taxon>
        <taxon>Oceanospirillales</taxon>
        <taxon>Pelagibaculum</taxon>
    </lineage>
</organism>
<keyword evidence="5 8" id="KW-0694">RNA-binding</keyword>
<dbReference type="InterPro" id="IPR036986">
    <property type="entry name" value="S4_RNA-bd_sf"/>
</dbReference>
<dbReference type="SUPFAM" id="SSF55120">
    <property type="entry name" value="Pseudouridine synthase"/>
    <property type="match status" value="1"/>
</dbReference>
<evidence type="ECO:0000256" key="9">
    <source>
        <dbReference type="RuleBase" id="RU362028"/>
    </source>
</evidence>
<gene>
    <name evidence="11" type="ORF">DC094_11805</name>
</gene>
<dbReference type="PROSITE" id="PS50889">
    <property type="entry name" value="S4"/>
    <property type="match status" value="1"/>
</dbReference>
<comment type="catalytic activity">
    <reaction evidence="9">
        <text>a uridine in RNA = a pseudouridine in RNA</text>
        <dbReference type="Rhea" id="RHEA:48348"/>
        <dbReference type="Rhea" id="RHEA-COMP:12068"/>
        <dbReference type="Rhea" id="RHEA-COMP:12069"/>
        <dbReference type="ChEBI" id="CHEBI:65314"/>
        <dbReference type="ChEBI" id="CHEBI:65315"/>
    </reaction>
</comment>
<dbReference type="SUPFAM" id="SSF55174">
    <property type="entry name" value="Alpha-L RNA-binding motif"/>
    <property type="match status" value="1"/>
</dbReference>
<comment type="similarity">
    <text evidence="3 9">Belongs to the pseudouridine synthase RluA family.</text>
</comment>
<name>A0A2V1H0V2_9GAMM</name>
<keyword evidence="6 9" id="KW-0413">Isomerase</keyword>
<dbReference type="GO" id="GO:0003723">
    <property type="term" value="F:RNA binding"/>
    <property type="evidence" value="ECO:0007669"/>
    <property type="project" value="UniProtKB-KW"/>
</dbReference>
<dbReference type="Pfam" id="PF00849">
    <property type="entry name" value="PseudoU_synth_2"/>
    <property type="match status" value="1"/>
</dbReference>
<comment type="function">
    <text evidence="2">Responsible for synthesis of pseudouridine from uracil at positions 955, 2504 and 2580 in 23S ribosomal RNA.</text>
</comment>
<evidence type="ECO:0000313" key="12">
    <source>
        <dbReference type="Proteomes" id="UP000244906"/>
    </source>
</evidence>
<dbReference type="PANTHER" id="PTHR21600">
    <property type="entry name" value="MITOCHONDRIAL RNA PSEUDOURIDINE SYNTHASE"/>
    <property type="match status" value="1"/>
</dbReference>
<dbReference type="GO" id="GO:0160141">
    <property type="term" value="F:23S rRNA pseudouridine(955/2504/2580) synthase activity"/>
    <property type="evidence" value="ECO:0007669"/>
    <property type="project" value="UniProtKB-EC"/>
</dbReference>
<evidence type="ECO:0000256" key="7">
    <source>
        <dbReference type="PIRSR" id="PIRSR606225-1"/>
    </source>
</evidence>
<dbReference type="RefSeq" id="WP_116687313.1">
    <property type="nucleotide sequence ID" value="NZ_CAWNYD010000004.1"/>
</dbReference>
<evidence type="ECO:0000256" key="4">
    <source>
        <dbReference type="ARBA" id="ARBA00022552"/>
    </source>
</evidence>
<dbReference type="PANTHER" id="PTHR21600:SF92">
    <property type="entry name" value="RIBOSOMAL LARGE SUBUNIT PSEUDOURIDINE SYNTHASE C"/>
    <property type="match status" value="1"/>
</dbReference>
<protein>
    <recommendedName>
        <fullName evidence="9">Pseudouridine synthase</fullName>
        <ecNumber evidence="9">5.4.99.-</ecNumber>
    </recommendedName>
</protein>
<evidence type="ECO:0000256" key="2">
    <source>
        <dbReference type="ARBA" id="ARBA00002876"/>
    </source>
</evidence>
<proteinExistence type="inferred from homology"/>